<name>D5ELS4_CORAD</name>
<protein>
    <submittedName>
        <fullName evidence="3">Amidohydrolase 2</fullName>
    </submittedName>
</protein>
<dbReference type="STRING" id="583355.Caka_0222"/>
<evidence type="ECO:0000259" key="2">
    <source>
        <dbReference type="Pfam" id="PF04909"/>
    </source>
</evidence>
<accession>D5ELS4</accession>
<dbReference type="InterPro" id="IPR006680">
    <property type="entry name" value="Amidohydro-rel"/>
</dbReference>
<dbReference type="PANTHER" id="PTHR43569">
    <property type="entry name" value="AMIDOHYDROLASE"/>
    <property type="match status" value="1"/>
</dbReference>
<proteinExistence type="inferred from homology"/>
<dbReference type="PANTHER" id="PTHR43569:SF2">
    <property type="entry name" value="AMIDOHYDROLASE-RELATED DOMAIN-CONTAINING PROTEIN"/>
    <property type="match status" value="1"/>
</dbReference>
<keyword evidence="3" id="KW-0378">Hydrolase</keyword>
<dbReference type="Pfam" id="PF04909">
    <property type="entry name" value="Amidohydro_2"/>
    <property type="match status" value="1"/>
</dbReference>
<dbReference type="SUPFAM" id="SSF51556">
    <property type="entry name" value="Metallo-dependent hydrolases"/>
    <property type="match status" value="1"/>
</dbReference>
<comment type="similarity">
    <text evidence="1">Belongs to the metallo-dependent hydrolases superfamily.</text>
</comment>
<gene>
    <name evidence="3" type="ordered locus">Caka_0222</name>
</gene>
<dbReference type="EMBL" id="CP001998">
    <property type="protein sequence ID" value="ADE53249.1"/>
    <property type="molecule type" value="Genomic_DNA"/>
</dbReference>
<feature type="domain" description="Amidohydrolase-related" evidence="2">
    <location>
        <begin position="7"/>
        <end position="281"/>
    </location>
</feature>
<sequence length="288" mass="32644">MSIPILDTHQHLVLAKHWPYSWTNDIPALAGKVFDYEAYLKAIEGTGIASTLFMETTPDDPHWLEEAKVVDGFSREEGSLIQGLIANCRPEEGGFDDYLASLEGYRVHGLRRFLHAAPEGTADSSHFVPNLRRLALREWTFDLCVFEHQLQLAERLARACPEVQFILDHCGVPAINGGNYKDWANAIRDLSKVDNVACKLSGVLAYCPEGEATTERVRPYVEHCIECFDWDRVVWGSDWPVVTITSSLQYWVASTRELIAKEDPGNQAKLLHRNAERIYNLNPIQYND</sequence>
<evidence type="ECO:0000256" key="1">
    <source>
        <dbReference type="ARBA" id="ARBA00038310"/>
    </source>
</evidence>
<dbReference type="OrthoDB" id="5450317at2"/>
<evidence type="ECO:0000313" key="3">
    <source>
        <dbReference type="EMBL" id="ADE53249.1"/>
    </source>
</evidence>
<dbReference type="AlphaFoldDB" id="D5ELS4"/>
<reference evidence="3 4" key="1">
    <citation type="journal article" date="2010" name="Stand. Genomic Sci.">
        <title>Complete genome sequence of Coraliomargarita akajimensis type strain (04OKA010-24).</title>
        <authorList>
            <person name="Mavromatis K."/>
            <person name="Abt B."/>
            <person name="Brambilla E."/>
            <person name="Lapidus A."/>
            <person name="Copeland A."/>
            <person name="Deshpande S."/>
            <person name="Nolan M."/>
            <person name="Lucas S."/>
            <person name="Tice H."/>
            <person name="Cheng J.F."/>
            <person name="Han C."/>
            <person name="Detter J.C."/>
            <person name="Woyke T."/>
            <person name="Goodwin L."/>
            <person name="Pitluck S."/>
            <person name="Held B."/>
            <person name="Brettin T."/>
            <person name="Tapia R."/>
            <person name="Ivanova N."/>
            <person name="Mikhailova N."/>
            <person name="Pati A."/>
            <person name="Liolios K."/>
            <person name="Chen A."/>
            <person name="Palaniappan K."/>
            <person name="Land M."/>
            <person name="Hauser L."/>
            <person name="Chang Y.J."/>
            <person name="Jeffries C.D."/>
            <person name="Rohde M."/>
            <person name="Goker M."/>
            <person name="Bristow J."/>
            <person name="Eisen J.A."/>
            <person name="Markowitz V."/>
            <person name="Hugenholtz P."/>
            <person name="Klenk H.P."/>
            <person name="Kyrpides N.C."/>
        </authorList>
    </citation>
    <scope>NUCLEOTIDE SEQUENCE [LARGE SCALE GENOMIC DNA]</scope>
    <source>
        <strain evidence="4">DSM 45221 / IAM 15411 / JCM 23193 / KCTC 12865</strain>
    </source>
</reference>
<dbReference type="GO" id="GO:0016787">
    <property type="term" value="F:hydrolase activity"/>
    <property type="evidence" value="ECO:0007669"/>
    <property type="project" value="UniProtKB-KW"/>
</dbReference>
<dbReference type="InterPro" id="IPR032466">
    <property type="entry name" value="Metal_Hydrolase"/>
</dbReference>
<dbReference type="KEGG" id="caa:Caka_0222"/>
<dbReference type="RefSeq" id="WP_013041975.1">
    <property type="nucleotide sequence ID" value="NC_014008.1"/>
</dbReference>
<dbReference type="Proteomes" id="UP000000925">
    <property type="component" value="Chromosome"/>
</dbReference>
<organism evidence="3 4">
    <name type="scientific">Coraliomargarita akajimensis (strain DSM 45221 / IAM 15411 / JCM 23193 / KCTC 12865 / 04OKA010-24)</name>
    <dbReference type="NCBI Taxonomy" id="583355"/>
    <lineage>
        <taxon>Bacteria</taxon>
        <taxon>Pseudomonadati</taxon>
        <taxon>Verrucomicrobiota</taxon>
        <taxon>Opitutia</taxon>
        <taxon>Puniceicoccales</taxon>
        <taxon>Coraliomargaritaceae</taxon>
        <taxon>Coraliomargarita</taxon>
    </lineage>
</organism>
<dbReference type="InterPro" id="IPR052350">
    <property type="entry name" value="Metallo-dep_Lactonases"/>
</dbReference>
<dbReference type="eggNOG" id="COG3618">
    <property type="taxonomic scope" value="Bacteria"/>
</dbReference>
<dbReference type="Gene3D" id="3.20.20.140">
    <property type="entry name" value="Metal-dependent hydrolases"/>
    <property type="match status" value="1"/>
</dbReference>
<keyword evidence="4" id="KW-1185">Reference proteome</keyword>
<evidence type="ECO:0000313" key="4">
    <source>
        <dbReference type="Proteomes" id="UP000000925"/>
    </source>
</evidence>
<dbReference type="HOGENOM" id="CLU_044590_3_1_0"/>